<keyword evidence="2" id="KW-1185">Reference proteome</keyword>
<dbReference type="EMBL" id="CM042883">
    <property type="protein sequence ID" value="KAI4375497.1"/>
    <property type="molecule type" value="Genomic_DNA"/>
</dbReference>
<organism evidence="1 2">
    <name type="scientific">Melastoma candidum</name>
    <dbReference type="NCBI Taxonomy" id="119954"/>
    <lineage>
        <taxon>Eukaryota</taxon>
        <taxon>Viridiplantae</taxon>
        <taxon>Streptophyta</taxon>
        <taxon>Embryophyta</taxon>
        <taxon>Tracheophyta</taxon>
        <taxon>Spermatophyta</taxon>
        <taxon>Magnoliopsida</taxon>
        <taxon>eudicotyledons</taxon>
        <taxon>Gunneridae</taxon>
        <taxon>Pentapetalae</taxon>
        <taxon>rosids</taxon>
        <taxon>malvids</taxon>
        <taxon>Myrtales</taxon>
        <taxon>Melastomataceae</taxon>
        <taxon>Melastomatoideae</taxon>
        <taxon>Melastomateae</taxon>
        <taxon>Melastoma</taxon>
    </lineage>
</organism>
<name>A0ACB9RAL3_9MYRT</name>
<accession>A0ACB9RAL3</accession>
<dbReference type="Proteomes" id="UP001057402">
    <property type="component" value="Chromosome 4"/>
</dbReference>
<protein>
    <submittedName>
        <fullName evidence="1">Uncharacterized protein</fullName>
    </submittedName>
</protein>
<gene>
    <name evidence="1" type="ORF">MLD38_013359</name>
</gene>
<proteinExistence type="predicted"/>
<evidence type="ECO:0000313" key="2">
    <source>
        <dbReference type="Proteomes" id="UP001057402"/>
    </source>
</evidence>
<reference evidence="2" key="1">
    <citation type="journal article" date="2023" name="Front. Plant Sci.">
        <title>Chromosomal-level genome assembly of Melastoma candidum provides insights into trichome evolution.</title>
        <authorList>
            <person name="Zhong Y."/>
            <person name="Wu W."/>
            <person name="Sun C."/>
            <person name="Zou P."/>
            <person name="Liu Y."/>
            <person name="Dai S."/>
            <person name="Zhou R."/>
        </authorList>
    </citation>
    <scope>NUCLEOTIDE SEQUENCE [LARGE SCALE GENOMIC DNA]</scope>
</reference>
<comment type="caution">
    <text evidence="1">The sequence shown here is derived from an EMBL/GenBank/DDBJ whole genome shotgun (WGS) entry which is preliminary data.</text>
</comment>
<evidence type="ECO:0000313" key="1">
    <source>
        <dbReference type="EMBL" id="KAI4375497.1"/>
    </source>
</evidence>
<sequence length="163" mass="18614">MPTPPISSLVESLKSTPKPTPHRHHFDLQDFDPLDQLTDHGIPDADVYKGVHRPTGDLYGLRVISADKPESVRRFAYNHATSMCKIRAANIINYFDVLCAADYDEVWIITEYVSGESLRRKQISDEGELSFITKRILCGMRDMHAQRRACRNLCPEHLDRSGF</sequence>